<sequence>MFIDIYFTDECRVDRDDIEDALAALDGFEVVGAGTGERGSNIDLEVDDSVSGADAVRSVKSVLRQLDVDRGTHLRLTGTTRDDAAKAH</sequence>
<accession>A0A1M7RL62</accession>
<keyword evidence="2" id="KW-1185">Reference proteome</keyword>
<dbReference type="RefSeq" id="WP_143175679.1">
    <property type="nucleotide sequence ID" value="NZ_FRCS01000020.1"/>
</dbReference>
<dbReference type="Proteomes" id="UP000184440">
    <property type="component" value="Unassembled WGS sequence"/>
</dbReference>
<dbReference type="OrthoDB" id="5193852at2"/>
<dbReference type="EMBL" id="FRCS01000020">
    <property type="protein sequence ID" value="SHN47047.1"/>
    <property type="molecule type" value="Genomic_DNA"/>
</dbReference>
<dbReference type="AlphaFoldDB" id="A0A1M7RL62"/>
<reference evidence="1 2" key="1">
    <citation type="submission" date="2016-11" db="EMBL/GenBank/DDBJ databases">
        <authorList>
            <person name="Jaros S."/>
            <person name="Januszkiewicz K."/>
            <person name="Wedrychowicz H."/>
        </authorList>
    </citation>
    <scope>NUCLEOTIDE SEQUENCE [LARGE SCALE GENOMIC DNA]</scope>
    <source>
        <strain evidence="1 2">DSM 46144</strain>
    </source>
</reference>
<evidence type="ECO:0000313" key="2">
    <source>
        <dbReference type="Proteomes" id="UP000184440"/>
    </source>
</evidence>
<evidence type="ECO:0000313" key="1">
    <source>
        <dbReference type="EMBL" id="SHN47047.1"/>
    </source>
</evidence>
<organism evidence="1 2">
    <name type="scientific">Cryptosporangium aurantiacum</name>
    <dbReference type="NCBI Taxonomy" id="134849"/>
    <lineage>
        <taxon>Bacteria</taxon>
        <taxon>Bacillati</taxon>
        <taxon>Actinomycetota</taxon>
        <taxon>Actinomycetes</taxon>
        <taxon>Cryptosporangiales</taxon>
        <taxon>Cryptosporangiaceae</taxon>
        <taxon>Cryptosporangium</taxon>
    </lineage>
</organism>
<protein>
    <submittedName>
        <fullName evidence="1">Uncharacterized protein</fullName>
    </submittedName>
</protein>
<gene>
    <name evidence="1" type="ORF">SAMN05443668_1203</name>
</gene>
<proteinExistence type="predicted"/>
<name>A0A1M7RL62_9ACTN</name>